<accession>A0ACB8BFD6</accession>
<proteinExistence type="predicted"/>
<gene>
    <name evidence="1" type="ORF">BV22DRAFT_537147</name>
</gene>
<reference evidence="1" key="1">
    <citation type="journal article" date="2021" name="New Phytol.">
        <title>Evolutionary innovations through gain and loss of genes in the ectomycorrhizal Boletales.</title>
        <authorList>
            <person name="Wu G."/>
            <person name="Miyauchi S."/>
            <person name="Morin E."/>
            <person name="Kuo A."/>
            <person name="Drula E."/>
            <person name="Varga T."/>
            <person name="Kohler A."/>
            <person name="Feng B."/>
            <person name="Cao Y."/>
            <person name="Lipzen A."/>
            <person name="Daum C."/>
            <person name="Hundley H."/>
            <person name="Pangilinan J."/>
            <person name="Johnson J."/>
            <person name="Barry K."/>
            <person name="LaButti K."/>
            <person name="Ng V."/>
            <person name="Ahrendt S."/>
            <person name="Min B."/>
            <person name="Choi I.G."/>
            <person name="Park H."/>
            <person name="Plett J.M."/>
            <person name="Magnuson J."/>
            <person name="Spatafora J.W."/>
            <person name="Nagy L.G."/>
            <person name="Henrissat B."/>
            <person name="Grigoriev I.V."/>
            <person name="Yang Z.L."/>
            <person name="Xu J."/>
            <person name="Martin F.M."/>
        </authorList>
    </citation>
    <scope>NUCLEOTIDE SEQUENCE</scope>
    <source>
        <strain evidence="1">KUC20120723A-06</strain>
    </source>
</reference>
<dbReference type="Proteomes" id="UP000790709">
    <property type="component" value="Unassembled WGS sequence"/>
</dbReference>
<comment type="caution">
    <text evidence="1">The sequence shown here is derived from an EMBL/GenBank/DDBJ whole genome shotgun (WGS) entry which is preliminary data.</text>
</comment>
<sequence length="333" mass="35538">MRLQNLQPLLAPELICALEASGIKTDSDLLFSGSSVDILARLPPGVVSLTELKRCIALVEERASAPGIRADELLAREVAARDADEELMSGVTSLDELVGGFGGSRVFEISGEGGSGKSALALHIVLRHLVSHTNTRALWIDTVGAFSAEKTAQLLGQYHGGGAETALERLQVSFVFNIEAAHDTLEELRGTLTGHTSPDSEAKFCCVVIDTVTSLFAGTLSAVSSHGHAVMTTFMYHLRALAQTHALTFLVINGTSAAAPYNPSSAFASTVRKPALGPSFTFLTDCTLWLATCKGASTDEEDSIHVAEVFRSRTTRSKTWCTFKIRHGVLYCA</sequence>
<evidence type="ECO:0000313" key="1">
    <source>
        <dbReference type="EMBL" id="KAH7924065.1"/>
    </source>
</evidence>
<organism evidence="1 2">
    <name type="scientific">Leucogyrophana mollusca</name>
    <dbReference type="NCBI Taxonomy" id="85980"/>
    <lineage>
        <taxon>Eukaryota</taxon>
        <taxon>Fungi</taxon>
        <taxon>Dikarya</taxon>
        <taxon>Basidiomycota</taxon>
        <taxon>Agaricomycotina</taxon>
        <taxon>Agaricomycetes</taxon>
        <taxon>Agaricomycetidae</taxon>
        <taxon>Boletales</taxon>
        <taxon>Boletales incertae sedis</taxon>
        <taxon>Leucogyrophana</taxon>
    </lineage>
</organism>
<keyword evidence="2" id="KW-1185">Reference proteome</keyword>
<keyword evidence="1" id="KW-0378">Hydrolase</keyword>
<evidence type="ECO:0000313" key="2">
    <source>
        <dbReference type="Proteomes" id="UP000790709"/>
    </source>
</evidence>
<name>A0ACB8BFD6_9AGAM</name>
<protein>
    <submittedName>
        <fullName evidence="1">P-loop containing nucleoside triphosphate hydrolase protein</fullName>
    </submittedName>
</protein>
<dbReference type="EMBL" id="MU266434">
    <property type="protein sequence ID" value="KAH7924065.1"/>
    <property type="molecule type" value="Genomic_DNA"/>
</dbReference>